<evidence type="ECO:0000256" key="1">
    <source>
        <dbReference type="SAM" id="Coils"/>
    </source>
</evidence>
<evidence type="ECO:0000256" key="3">
    <source>
        <dbReference type="SAM" id="SignalP"/>
    </source>
</evidence>
<sequence>MKARFLLPLCLASLAQAQVYTPPPEENKPAPAAAPADTPPPAEKKPAGPLGQEIPLLDPAAETITVGGVSIPLGDNRVLRARFEKYLNQPPESDEAAEKYRADIAQILATVSPFRTGGPDLYSAFKLLPGASSYPGDANLCGSLAESIYTAMLAKQDVNGLKKLNKSMEDEKKAIIAEGDWKAATEKSVSITESKGKDGEKKTTTAKEGLGITSLRYANTLKRIGEIETLKKANIVRTEAQTIQTKAQYQVSMIQWFVQRRYEHVLMAARFYNQIWKDGDATLRIDKDSDVSKLFSQSVGVSPTVASLDSLSNEAIRETSKYIEAFELMLARDELHSASQRLMEAYALGEYLAPVATLSLEKKRRIANYFRDLNELYGTLQAHDYTKTMELAARLKQSAKDFPSSKVDSAIAGYTLASDLAIEEAKSHLLAKEGDKAAEKIKAAAEIWPTNPKLKEFRTLVNNTGGLVAYRNDFDRLLSEGNFREIARRQYELAPAIQGDAKREEAFKEIMTNLTKIEAAIGKASEFSKMGQDYAAWEQLAKLREDFPDDPKLGRELELLAPKVADFTRALDKAQQFEKRNPKQLGSALSWYLKARSIHPQSDLAEAGTQRLSDEILTPDGGSRK</sequence>
<accession>A0A934VA68</accession>
<gene>
    <name evidence="4" type="ORF">JIN84_09755</name>
</gene>
<feature type="region of interest" description="Disordered" evidence="2">
    <location>
        <begin position="21"/>
        <end position="54"/>
    </location>
</feature>
<dbReference type="RefSeq" id="WP_200350864.1">
    <property type="nucleotide sequence ID" value="NZ_BAABHZ010000006.1"/>
</dbReference>
<dbReference type="AlphaFoldDB" id="A0A934VA68"/>
<proteinExistence type="predicted"/>
<feature type="region of interest" description="Disordered" evidence="2">
    <location>
        <begin position="604"/>
        <end position="625"/>
    </location>
</feature>
<comment type="caution">
    <text evidence="4">The sequence shown here is derived from an EMBL/GenBank/DDBJ whole genome shotgun (WGS) entry which is preliminary data.</text>
</comment>
<dbReference type="Proteomes" id="UP000600139">
    <property type="component" value="Unassembled WGS sequence"/>
</dbReference>
<name>A0A934VA68_9BACT</name>
<evidence type="ECO:0000256" key="2">
    <source>
        <dbReference type="SAM" id="MobiDB-lite"/>
    </source>
</evidence>
<dbReference type="EMBL" id="JAENIK010000011">
    <property type="protein sequence ID" value="MBK1815903.1"/>
    <property type="molecule type" value="Genomic_DNA"/>
</dbReference>
<feature type="coiled-coil region" evidence="1">
    <location>
        <begin position="151"/>
        <end position="178"/>
    </location>
</feature>
<feature type="chain" id="PRO_5036951719" evidence="3">
    <location>
        <begin position="18"/>
        <end position="625"/>
    </location>
</feature>
<keyword evidence="1" id="KW-0175">Coiled coil</keyword>
<organism evidence="4 5">
    <name type="scientific">Luteolibacter yonseiensis</name>
    <dbReference type="NCBI Taxonomy" id="1144680"/>
    <lineage>
        <taxon>Bacteria</taxon>
        <taxon>Pseudomonadati</taxon>
        <taxon>Verrucomicrobiota</taxon>
        <taxon>Verrucomicrobiia</taxon>
        <taxon>Verrucomicrobiales</taxon>
        <taxon>Verrucomicrobiaceae</taxon>
        <taxon>Luteolibacter</taxon>
    </lineage>
</organism>
<protein>
    <submittedName>
        <fullName evidence="4">Uncharacterized protein</fullName>
    </submittedName>
</protein>
<evidence type="ECO:0000313" key="4">
    <source>
        <dbReference type="EMBL" id="MBK1815903.1"/>
    </source>
</evidence>
<evidence type="ECO:0000313" key="5">
    <source>
        <dbReference type="Proteomes" id="UP000600139"/>
    </source>
</evidence>
<keyword evidence="3" id="KW-0732">Signal</keyword>
<keyword evidence="5" id="KW-1185">Reference proteome</keyword>
<reference evidence="4" key="1">
    <citation type="submission" date="2021-01" db="EMBL/GenBank/DDBJ databases">
        <title>Modified the classification status of verrucomicrobia.</title>
        <authorList>
            <person name="Feng X."/>
        </authorList>
    </citation>
    <scope>NUCLEOTIDE SEQUENCE</scope>
    <source>
        <strain evidence="4">JCM 18052</strain>
    </source>
</reference>
<feature type="signal peptide" evidence="3">
    <location>
        <begin position="1"/>
        <end position="17"/>
    </location>
</feature>